<dbReference type="InterPro" id="IPR018045">
    <property type="entry name" value="S04_transporter_CS"/>
</dbReference>
<feature type="transmembrane region" description="Helical" evidence="5">
    <location>
        <begin position="328"/>
        <end position="344"/>
    </location>
</feature>
<feature type="transmembrane region" description="Helical" evidence="5">
    <location>
        <begin position="177"/>
        <end position="198"/>
    </location>
</feature>
<dbReference type="InterPro" id="IPR011547">
    <property type="entry name" value="SLC26A/SulP_dom"/>
</dbReference>
<feature type="transmembrane region" description="Helical" evidence="5">
    <location>
        <begin position="75"/>
        <end position="95"/>
    </location>
</feature>
<dbReference type="SUPFAM" id="SSF52091">
    <property type="entry name" value="SpoIIaa-like"/>
    <property type="match status" value="1"/>
</dbReference>
<feature type="transmembrane region" description="Helical" evidence="5">
    <location>
        <begin position="350"/>
        <end position="368"/>
    </location>
</feature>
<dbReference type="Pfam" id="PF01740">
    <property type="entry name" value="STAS"/>
    <property type="match status" value="1"/>
</dbReference>
<accession>A0A023X8H4</accession>
<feature type="domain" description="STAS" evidence="6">
    <location>
        <begin position="440"/>
        <end position="554"/>
    </location>
</feature>
<reference evidence="7 8" key="1">
    <citation type="submission" date="2014-03" db="EMBL/GenBank/DDBJ databases">
        <title>Complete genome sequence of the Radio-Resistant Rubrobacter radiotolerans RSPS-4.</title>
        <authorList>
            <person name="Egas C.C."/>
            <person name="Barroso C.C."/>
            <person name="Froufe H.J.C."/>
            <person name="Pacheco J.J."/>
            <person name="Albuquerque L.L."/>
            <person name="da Costa M.M.S."/>
        </authorList>
    </citation>
    <scope>NUCLEOTIDE SEQUENCE [LARGE SCALE GENOMIC DNA]</scope>
    <source>
        <strain evidence="7 8">RSPS-4</strain>
        <plasmid evidence="7 8">2</plasmid>
    </source>
</reference>
<protein>
    <submittedName>
        <fullName evidence="7">SulP: sulfate permease</fullName>
    </submittedName>
</protein>
<evidence type="ECO:0000259" key="6">
    <source>
        <dbReference type="PROSITE" id="PS50801"/>
    </source>
</evidence>
<dbReference type="AlphaFoldDB" id="A0A023X8H4"/>
<evidence type="ECO:0000256" key="1">
    <source>
        <dbReference type="ARBA" id="ARBA00004141"/>
    </source>
</evidence>
<dbReference type="HOGENOM" id="CLU_003182_13_2_11"/>
<dbReference type="InterPro" id="IPR001902">
    <property type="entry name" value="SLC26A/SulP_fam"/>
</dbReference>
<evidence type="ECO:0000256" key="2">
    <source>
        <dbReference type="ARBA" id="ARBA00022692"/>
    </source>
</evidence>
<dbReference type="GO" id="GO:0008271">
    <property type="term" value="F:secondary active sulfate transmembrane transporter activity"/>
    <property type="evidence" value="ECO:0007669"/>
    <property type="project" value="InterPro"/>
</dbReference>
<keyword evidence="4 5" id="KW-0472">Membrane</keyword>
<evidence type="ECO:0000256" key="4">
    <source>
        <dbReference type="ARBA" id="ARBA00023136"/>
    </source>
</evidence>
<keyword evidence="8" id="KW-1185">Reference proteome</keyword>
<feature type="transmembrane region" description="Helical" evidence="5">
    <location>
        <begin position="101"/>
        <end position="122"/>
    </location>
</feature>
<dbReference type="PROSITE" id="PS50801">
    <property type="entry name" value="STAS"/>
    <property type="match status" value="1"/>
</dbReference>
<dbReference type="NCBIfam" id="TIGR00815">
    <property type="entry name" value="sulP"/>
    <property type="match status" value="1"/>
</dbReference>
<keyword evidence="7" id="KW-0614">Plasmid</keyword>
<dbReference type="KEGG" id="rrd:RradSPS_3076"/>
<dbReference type="InterPro" id="IPR002645">
    <property type="entry name" value="STAS_dom"/>
</dbReference>
<evidence type="ECO:0000256" key="3">
    <source>
        <dbReference type="ARBA" id="ARBA00022989"/>
    </source>
</evidence>
<feature type="transmembrane region" description="Helical" evidence="5">
    <location>
        <begin position="388"/>
        <end position="416"/>
    </location>
</feature>
<dbReference type="eggNOG" id="COG0659">
    <property type="taxonomic scope" value="Bacteria"/>
</dbReference>
<feature type="transmembrane region" description="Helical" evidence="5">
    <location>
        <begin position="205"/>
        <end position="224"/>
    </location>
</feature>
<keyword evidence="3 5" id="KW-1133">Transmembrane helix</keyword>
<dbReference type="PANTHER" id="PTHR11814">
    <property type="entry name" value="SULFATE TRANSPORTER"/>
    <property type="match status" value="1"/>
</dbReference>
<dbReference type="CDD" id="cd07042">
    <property type="entry name" value="STAS_SulP_like_sulfate_transporter"/>
    <property type="match status" value="1"/>
</dbReference>
<feature type="transmembrane region" description="Helical" evidence="5">
    <location>
        <begin position="244"/>
        <end position="267"/>
    </location>
</feature>
<dbReference type="Proteomes" id="UP000025229">
    <property type="component" value="Plasmid 2"/>
</dbReference>
<feature type="transmembrane region" description="Helical" evidence="5">
    <location>
        <begin position="52"/>
        <end position="68"/>
    </location>
</feature>
<dbReference type="PATRIC" id="fig|42256.3.peg.3124"/>
<geneLocation type="plasmid" evidence="7">
    <name>2</name>
</geneLocation>
<sequence length="569" mass="60267">MSMLERVIPAVGWVRRYRRENLPGDLSAGVIVAVMLVPQGMAYAMLAGLPPVVGLYASTVPLLLYLLFGSSRQLAVGPVAIVSLLTLSGVSALAEPGSTEFIALAALLALMVGVMQLGLGLLRAGFIVNFLSHAVISGFTSAAAIVIGLSQLGHLLGIDLGSGHSVPVLLWETARRIAEIHPLTFAIGALGIVALALLRKVSPRFPGALLVVGMATALVYALGLDERGVSVVGEVPQGLPTLSVPVIEFGAILALLPTALTITFVGFMESVAVAKHIAAREGYRVDANRELTGLGVANLGSWLFSAYPVTGGFSRSAVNYQAGAKTQLASGITAGLVLLTLLFLTPLFYYLPNAVLAAIVIVAVYGLIDFREPVRLFKLKRVDALTLVITFATTLLVGVEQGIIAGVVFSLLVFIWRSAYPHTTEVGYLPEKEVFRNVSRYPEARTFPGTLVVRVDASLYFANAGFFENWVTTAVAERPGLRYLILDLSAVNDVDAVALETLEGLIEGLAQQGVETHLAGMKGPVRDVVEKANWTEKFATNISHLSVQRALTSLGVLQETGTARTSSQG</sequence>
<feature type="transmembrane region" description="Helical" evidence="5">
    <location>
        <begin position="134"/>
        <end position="157"/>
    </location>
</feature>
<dbReference type="Gene3D" id="3.30.750.24">
    <property type="entry name" value="STAS domain"/>
    <property type="match status" value="1"/>
</dbReference>
<evidence type="ECO:0000313" key="8">
    <source>
        <dbReference type="Proteomes" id="UP000025229"/>
    </source>
</evidence>
<organism evidence="7 8">
    <name type="scientific">Rubrobacter radiotolerans</name>
    <name type="common">Arthrobacter radiotolerans</name>
    <dbReference type="NCBI Taxonomy" id="42256"/>
    <lineage>
        <taxon>Bacteria</taxon>
        <taxon>Bacillati</taxon>
        <taxon>Actinomycetota</taxon>
        <taxon>Rubrobacteria</taxon>
        <taxon>Rubrobacterales</taxon>
        <taxon>Rubrobacteraceae</taxon>
        <taxon>Rubrobacter</taxon>
    </lineage>
</organism>
<evidence type="ECO:0000256" key="5">
    <source>
        <dbReference type="SAM" id="Phobius"/>
    </source>
</evidence>
<dbReference type="PROSITE" id="PS01130">
    <property type="entry name" value="SLC26A"/>
    <property type="match status" value="1"/>
</dbReference>
<gene>
    <name evidence="7" type="ORF">RradSPS_3076</name>
</gene>
<comment type="subcellular location">
    <subcellularLocation>
        <location evidence="1">Membrane</location>
        <topology evidence="1">Multi-pass membrane protein</topology>
    </subcellularLocation>
</comment>
<proteinExistence type="predicted"/>
<name>A0A023X8H4_RUBRA</name>
<dbReference type="GO" id="GO:0016020">
    <property type="term" value="C:membrane"/>
    <property type="evidence" value="ECO:0007669"/>
    <property type="project" value="UniProtKB-SubCell"/>
</dbReference>
<feature type="transmembrane region" description="Helical" evidence="5">
    <location>
        <begin position="26"/>
        <end position="46"/>
    </location>
</feature>
<evidence type="ECO:0000313" key="7">
    <source>
        <dbReference type="EMBL" id="AHY48359.1"/>
    </source>
</evidence>
<keyword evidence="2 5" id="KW-0812">Transmembrane</keyword>
<dbReference type="InterPro" id="IPR036513">
    <property type="entry name" value="STAS_dom_sf"/>
</dbReference>
<dbReference type="EMBL" id="CP007516">
    <property type="protein sequence ID" value="AHY48359.1"/>
    <property type="molecule type" value="Genomic_DNA"/>
</dbReference>
<dbReference type="Pfam" id="PF00916">
    <property type="entry name" value="Sulfate_transp"/>
    <property type="match status" value="1"/>
</dbReference>